<protein>
    <recommendedName>
        <fullName evidence="2">Methyltransferase</fullName>
    </recommendedName>
</protein>
<dbReference type="AlphaFoldDB" id="A0A6C0C5Y5"/>
<name>A0A6C0C5Y5_9ZZZZ</name>
<evidence type="ECO:0000313" key="1">
    <source>
        <dbReference type="EMBL" id="QHS99756.1"/>
    </source>
</evidence>
<reference evidence="1" key="1">
    <citation type="journal article" date="2020" name="Nature">
        <title>Giant virus diversity and host interactions through global metagenomics.</title>
        <authorList>
            <person name="Schulz F."/>
            <person name="Roux S."/>
            <person name="Paez-Espino D."/>
            <person name="Jungbluth S."/>
            <person name="Walsh D.A."/>
            <person name="Denef V.J."/>
            <person name="McMahon K.D."/>
            <person name="Konstantinidis K.T."/>
            <person name="Eloe-Fadrosh E.A."/>
            <person name="Kyrpides N.C."/>
            <person name="Woyke T."/>
        </authorList>
    </citation>
    <scope>NUCLEOTIDE SEQUENCE</scope>
    <source>
        <strain evidence="1">GVMAG-M-3300020187-37</strain>
    </source>
</reference>
<accession>A0A6C0C5Y5</accession>
<evidence type="ECO:0008006" key="2">
    <source>
        <dbReference type="Google" id="ProtNLM"/>
    </source>
</evidence>
<proteinExistence type="predicted"/>
<dbReference type="EMBL" id="MN739347">
    <property type="protein sequence ID" value="QHS99756.1"/>
    <property type="molecule type" value="Genomic_DNA"/>
</dbReference>
<organism evidence="1">
    <name type="scientific">viral metagenome</name>
    <dbReference type="NCBI Taxonomy" id="1070528"/>
    <lineage>
        <taxon>unclassified sequences</taxon>
        <taxon>metagenomes</taxon>
        <taxon>organismal metagenomes</taxon>
    </lineage>
</organism>
<sequence>MCDYIVAIPTYKRYDELTRKTLPTLKKGGVPKNKIYVFVANKTEEKLYKGKMDPETYGHIVVGKKGLVNQRIFISEYFPLGTCVVSLDDDVEKIQKLKGSSFKINKRKRTNKKPKSDNKLVELKNIDKFFKDAFTLLKKENLYLWGVYPTNNPFFMDNKVSTDLRFIIGVVHGYIVRKDKSLRPSKQSLSKEDIHQSILYYLKDGGVLRFSNVSFKTVFNAPGGLGTNRYGMNKTAQEFLCKKYPNIAKKKFRPDGTPEVRLIANPEL</sequence>